<protein>
    <submittedName>
        <fullName evidence="9">Putative endopeptidase p60</fullName>
        <ecNumber evidence="9">3.4.-.-</ecNumber>
    </submittedName>
</protein>
<keyword evidence="2" id="KW-0645">Protease</keyword>
<evidence type="ECO:0000313" key="9">
    <source>
        <dbReference type="EMBL" id="VWL87334.1"/>
    </source>
</evidence>
<keyword evidence="5" id="KW-0175">Coiled coil</keyword>
<dbReference type="AlphaFoldDB" id="A0A5K1IJQ3"/>
<evidence type="ECO:0000259" key="8">
    <source>
        <dbReference type="PROSITE" id="PS51935"/>
    </source>
</evidence>
<reference evidence="9 10" key="1">
    <citation type="submission" date="2019-10" db="EMBL/GenBank/DDBJ databases">
        <authorList>
            <person name="Wolf R A."/>
        </authorList>
    </citation>
    <scope>NUCLEOTIDE SEQUENCE [LARGE SCALE GENOMIC DNA]</scope>
    <source>
        <strain evidence="9">Collinsella_aerofaciens_AK_138A</strain>
    </source>
</reference>
<evidence type="ECO:0000256" key="7">
    <source>
        <dbReference type="SAM" id="SignalP"/>
    </source>
</evidence>
<feature type="region of interest" description="Disordered" evidence="6">
    <location>
        <begin position="205"/>
        <end position="272"/>
    </location>
</feature>
<dbReference type="PANTHER" id="PTHR47053:SF1">
    <property type="entry name" value="MUREIN DD-ENDOPEPTIDASE MEPH-RELATED"/>
    <property type="match status" value="1"/>
</dbReference>
<dbReference type="RefSeq" id="WP_156062781.1">
    <property type="nucleotide sequence ID" value="NZ_CABWIH010000019.1"/>
</dbReference>
<evidence type="ECO:0000313" key="10">
    <source>
        <dbReference type="Proteomes" id="UP000330807"/>
    </source>
</evidence>
<evidence type="ECO:0000256" key="2">
    <source>
        <dbReference type="ARBA" id="ARBA00022670"/>
    </source>
</evidence>
<dbReference type="PANTHER" id="PTHR47053">
    <property type="entry name" value="MUREIN DD-ENDOPEPTIDASE MEPH-RELATED"/>
    <property type="match status" value="1"/>
</dbReference>
<dbReference type="PROSITE" id="PS51935">
    <property type="entry name" value="NLPC_P60"/>
    <property type="match status" value="1"/>
</dbReference>
<proteinExistence type="inferred from homology"/>
<sequence length="377" mass="39484">MRTANTHRNMARCAATATLACVLGLGLVAPAYADTASDLAAARTKLEQIGTQTQQIHDELSAQTQELDQTAGEITQKQQEIAEGQAKLSTYVAGEYKTGGLSLLQVLTGVDDLGDMLNRLFYYGKVSDKQAQTIQEVKDLKQQLTDKQTEQEQNVAATQKKVDELNAQQADAQSVVNSLDSQLQAELAAEAQANAALQAGINASTAEKATVSNDTAGTTENTNKGGGTTNDGGGNTPAPAPAPAPSPQPPTPAPAPAPSPTPSAPSQSVDGGSVVSRAYSKLGYAYSWGGIGPDSFDCSGFVSYCLTGRYCRLGTTGTFMGWTRVSDPQPGDVVVNSYHTGIYIGNGQMIHASDYKTGVIISSVAAGMNNNYIFVRY</sequence>
<dbReference type="Proteomes" id="UP000330807">
    <property type="component" value="Unassembled WGS sequence"/>
</dbReference>
<keyword evidence="7" id="KW-0732">Signal</keyword>
<dbReference type="Gene3D" id="3.90.1720.10">
    <property type="entry name" value="endopeptidase domain like (from Nostoc punctiforme)"/>
    <property type="match status" value="1"/>
</dbReference>
<dbReference type="GO" id="GO:0006508">
    <property type="term" value="P:proteolysis"/>
    <property type="evidence" value="ECO:0007669"/>
    <property type="project" value="UniProtKB-KW"/>
</dbReference>
<dbReference type="InterPro" id="IPR051202">
    <property type="entry name" value="Peptidase_C40"/>
</dbReference>
<dbReference type="Gene3D" id="6.10.250.3150">
    <property type="match status" value="1"/>
</dbReference>
<dbReference type="InterPro" id="IPR038765">
    <property type="entry name" value="Papain-like_cys_pep_sf"/>
</dbReference>
<keyword evidence="4" id="KW-0788">Thiol protease</keyword>
<feature type="coiled-coil region" evidence="5">
    <location>
        <begin position="130"/>
        <end position="182"/>
    </location>
</feature>
<evidence type="ECO:0000256" key="1">
    <source>
        <dbReference type="ARBA" id="ARBA00007074"/>
    </source>
</evidence>
<feature type="compositionally biased region" description="Polar residues" evidence="6">
    <location>
        <begin position="205"/>
        <end position="214"/>
    </location>
</feature>
<dbReference type="EC" id="3.4.-.-" evidence="9"/>
<comment type="similarity">
    <text evidence="1">Belongs to the peptidase C40 family.</text>
</comment>
<dbReference type="EMBL" id="CABWIH010000019">
    <property type="protein sequence ID" value="VWL87334.1"/>
    <property type="molecule type" value="Genomic_DNA"/>
</dbReference>
<evidence type="ECO:0000256" key="6">
    <source>
        <dbReference type="SAM" id="MobiDB-lite"/>
    </source>
</evidence>
<accession>A0A5K1IJQ3</accession>
<feature type="compositionally biased region" description="Gly residues" evidence="6">
    <location>
        <begin position="224"/>
        <end position="235"/>
    </location>
</feature>
<evidence type="ECO:0000256" key="4">
    <source>
        <dbReference type="ARBA" id="ARBA00022807"/>
    </source>
</evidence>
<dbReference type="Pfam" id="PF00877">
    <property type="entry name" value="NLPC_P60"/>
    <property type="match status" value="1"/>
</dbReference>
<keyword evidence="3 9" id="KW-0378">Hydrolase</keyword>
<name>A0A5K1IJQ3_9ACTN</name>
<evidence type="ECO:0000256" key="3">
    <source>
        <dbReference type="ARBA" id="ARBA00022801"/>
    </source>
</evidence>
<gene>
    <name evidence="9" type="primary">iap</name>
    <name evidence="9" type="ORF">LMKDKBCB_00958</name>
</gene>
<dbReference type="InterPro" id="IPR000064">
    <property type="entry name" value="NLP_P60_dom"/>
</dbReference>
<organism evidence="9 10">
    <name type="scientific">Collinsella aerofaciens</name>
    <dbReference type="NCBI Taxonomy" id="74426"/>
    <lineage>
        <taxon>Bacteria</taxon>
        <taxon>Bacillati</taxon>
        <taxon>Actinomycetota</taxon>
        <taxon>Coriobacteriia</taxon>
        <taxon>Coriobacteriales</taxon>
        <taxon>Coriobacteriaceae</taxon>
        <taxon>Collinsella</taxon>
    </lineage>
</organism>
<feature type="compositionally biased region" description="Pro residues" evidence="6">
    <location>
        <begin position="238"/>
        <end position="263"/>
    </location>
</feature>
<evidence type="ECO:0000256" key="5">
    <source>
        <dbReference type="SAM" id="Coils"/>
    </source>
</evidence>
<dbReference type="GO" id="GO:0008234">
    <property type="term" value="F:cysteine-type peptidase activity"/>
    <property type="evidence" value="ECO:0007669"/>
    <property type="project" value="UniProtKB-KW"/>
</dbReference>
<feature type="chain" id="PRO_5023823155" evidence="7">
    <location>
        <begin position="34"/>
        <end position="377"/>
    </location>
</feature>
<feature type="signal peptide" evidence="7">
    <location>
        <begin position="1"/>
        <end position="33"/>
    </location>
</feature>
<feature type="domain" description="NlpC/P60" evidence="8">
    <location>
        <begin position="268"/>
        <end position="377"/>
    </location>
</feature>
<dbReference type="SUPFAM" id="SSF54001">
    <property type="entry name" value="Cysteine proteinases"/>
    <property type="match status" value="1"/>
</dbReference>